<evidence type="ECO:0000256" key="3">
    <source>
        <dbReference type="ARBA" id="ARBA00022485"/>
    </source>
</evidence>
<accession>A0A381UD41</accession>
<reference evidence="14" key="1">
    <citation type="submission" date="2018-05" db="EMBL/GenBank/DDBJ databases">
        <authorList>
            <person name="Lanie J.A."/>
            <person name="Ng W.-L."/>
            <person name="Kazmierczak K.M."/>
            <person name="Andrzejewski T.M."/>
            <person name="Davidsen T.M."/>
            <person name="Wayne K.J."/>
            <person name="Tettelin H."/>
            <person name="Glass J.I."/>
            <person name="Rusch D."/>
            <person name="Podicherti R."/>
            <person name="Tsui H.-C.T."/>
            <person name="Winkler M.E."/>
        </authorList>
    </citation>
    <scope>NUCLEOTIDE SEQUENCE</scope>
</reference>
<keyword evidence="5" id="KW-0698">rRNA processing</keyword>
<dbReference type="Gene3D" id="3.20.20.70">
    <property type="entry name" value="Aldolase class I"/>
    <property type="match status" value="1"/>
</dbReference>
<comment type="subcellular location">
    <subcellularLocation>
        <location evidence="2">Cytoplasm</location>
    </subcellularLocation>
</comment>
<evidence type="ECO:0000256" key="2">
    <source>
        <dbReference type="ARBA" id="ARBA00004496"/>
    </source>
</evidence>
<dbReference type="CDD" id="cd01335">
    <property type="entry name" value="Radical_SAM"/>
    <property type="match status" value="1"/>
</dbReference>
<comment type="cofactor">
    <cofactor evidence="1">
        <name>[4Fe-4S] cluster</name>
        <dbReference type="ChEBI" id="CHEBI:49883"/>
    </cofactor>
</comment>
<keyword evidence="12" id="KW-0411">Iron-sulfur</keyword>
<dbReference type="FunFam" id="3.20.20.70:FF:000014">
    <property type="entry name" value="Probable dual-specificity RNA methyltransferase RlmN"/>
    <property type="match status" value="1"/>
</dbReference>
<protein>
    <recommendedName>
        <fullName evidence="13">Radical SAM core domain-containing protein</fullName>
    </recommendedName>
</protein>
<evidence type="ECO:0000256" key="6">
    <source>
        <dbReference type="ARBA" id="ARBA00022603"/>
    </source>
</evidence>
<keyword evidence="3" id="KW-0004">4Fe-4S</keyword>
<keyword evidence="9" id="KW-0819">tRNA processing</keyword>
<dbReference type="SFLD" id="SFLDG01062">
    <property type="entry name" value="methyltransferase_(Class_A)"/>
    <property type="match status" value="1"/>
</dbReference>
<evidence type="ECO:0000256" key="12">
    <source>
        <dbReference type="ARBA" id="ARBA00023014"/>
    </source>
</evidence>
<dbReference type="GO" id="GO:0030488">
    <property type="term" value="P:tRNA methylation"/>
    <property type="evidence" value="ECO:0007669"/>
    <property type="project" value="InterPro"/>
</dbReference>
<dbReference type="AlphaFoldDB" id="A0A381UD41"/>
<keyword evidence="11" id="KW-0408">Iron</keyword>
<keyword evidence="6" id="KW-0489">Methyltransferase</keyword>
<evidence type="ECO:0000256" key="8">
    <source>
        <dbReference type="ARBA" id="ARBA00022691"/>
    </source>
</evidence>
<dbReference type="PROSITE" id="PS51918">
    <property type="entry name" value="RADICAL_SAM"/>
    <property type="match status" value="1"/>
</dbReference>
<keyword evidence="4" id="KW-0963">Cytoplasm</keyword>
<dbReference type="SFLD" id="SFLDS00029">
    <property type="entry name" value="Radical_SAM"/>
    <property type="match status" value="1"/>
</dbReference>
<dbReference type="InterPro" id="IPR007197">
    <property type="entry name" value="rSAM"/>
</dbReference>
<dbReference type="Pfam" id="PF04055">
    <property type="entry name" value="Radical_SAM"/>
    <property type="match status" value="1"/>
</dbReference>
<feature type="domain" description="Radical SAM core" evidence="13">
    <location>
        <begin position="132"/>
        <end position="364"/>
    </location>
</feature>
<dbReference type="InterPro" id="IPR027492">
    <property type="entry name" value="RNA_MTrfase_RlmN"/>
</dbReference>
<evidence type="ECO:0000256" key="4">
    <source>
        <dbReference type="ARBA" id="ARBA00022490"/>
    </source>
</evidence>
<dbReference type="GO" id="GO:0070475">
    <property type="term" value="P:rRNA base methylation"/>
    <property type="evidence" value="ECO:0007669"/>
    <property type="project" value="InterPro"/>
</dbReference>
<evidence type="ECO:0000256" key="10">
    <source>
        <dbReference type="ARBA" id="ARBA00022723"/>
    </source>
</evidence>
<dbReference type="Gene3D" id="1.10.150.530">
    <property type="match status" value="1"/>
</dbReference>
<dbReference type="PIRSF" id="PIRSF006004">
    <property type="entry name" value="CHP00048"/>
    <property type="match status" value="1"/>
</dbReference>
<dbReference type="SFLD" id="SFLDF00275">
    <property type="entry name" value="adenosine_C2_methyltransferase"/>
    <property type="match status" value="1"/>
</dbReference>
<dbReference type="GO" id="GO:0005737">
    <property type="term" value="C:cytoplasm"/>
    <property type="evidence" value="ECO:0007669"/>
    <property type="project" value="UniProtKB-SubCell"/>
</dbReference>
<name>A0A381UD41_9ZZZZ</name>
<dbReference type="InterPro" id="IPR048641">
    <property type="entry name" value="RlmN_N"/>
</dbReference>
<dbReference type="GO" id="GO:0008173">
    <property type="term" value="F:RNA methyltransferase activity"/>
    <property type="evidence" value="ECO:0007669"/>
    <property type="project" value="InterPro"/>
</dbReference>
<dbReference type="PANTHER" id="PTHR30544:SF5">
    <property type="entry name" value="RADICAL SAM CORE DOMAIN-CONTAINING PROTEIN"/>
    <property type="match status" value="1"/>
</dbReference>
<gene>
    <name evidence="14" type="ORF">METZ01_LOCUS78980</name>
</gene>
<dbReference type="InterPro" id="IPR004383">
    <property type="entry name" value="rRNA_lsu_MTrfase_RlmN/Cfr"/>
</dbReference>
<dbReference type="EMBL" id="UINC01006205">
    <property type="protein sequence ID" value="SVA26126.1"/>
    <property type="molecule type" value="Genomic_DNA"/>
</dbReference>
<evidence type="ECO:0000256" key="11">
    <source>
        <dbReference type="ARBA" id="ARBA00023004"/>
    </source>
</evidence>
<evidence type="ECO:0000256" key="9">
    <source>
        <dbReference type="ARBA" id="ARBA00022694"/>
    </source>
</evidence>
<dbReference type="GO" id="GO:0046872">
    <property type="term" value="F:metal ion binding"/>
    <property type="evidence" value="ECO:0007669"/>
    <property type="project" value="UniProtKB-KW"/>
</dbReference>
<dbReference type="InterPro" id="IPR058240">
    <property type="entry name" value="rSAM_sf"/>
</dbReference>
<dbReference type="InterPro" id="IPR040072">
    <property type="entry name" value="Methyltransferase_A"/>
</dbReference>
<keyword evidence="7" id="KW-0808">Transferase</keyword>
<evidence type="ECO:0000313" key="14">
    <source>
        <dbReference type="EMBL" id="SVA26126.1"/>
    </source>
</evidence>
<keyword evidence="10" id="KW-0479">Metal-binding</keyword>
<proteinExistence type="inferred from homology"/>
<keyword evidence="8" id="KW-0949">S-adenosyl-L-methionine</keyword>
<dbReference type="HAMAP" id="MF_01849">
    <property type="entry name" value="RNA_methyltr_RlmN"/>
    <property type="match status" value="1"/>
</dbReference>
<evidence type="ECO:0000259" key="13">
    <source>
        <dbReference type="PROSITE" id="PS51918"/>
    </source>
</evidence>
<dbReference type="NCBIfam" id="TIGR00048">
    <property type="entry name" value="rRNA_mod_RlmN"/>
    <property type="match status" value="1"/>
</dbReference>
<dbReference type="PANTHER" id="PTHR30544">
    <property type="entry name" value="23S RRNA METHYLTRANSFERASE"/>
    <property type="match status" value="1"/>
</dbReference>
<sequence>MIESIMNSVNENIVDIYLTCHYFRNMATIQKRQTDTPDLKGMLLTELQVFAQSIGEPRFRGTQLASWMFEKGVTSFDDMTNLSKHNRDQLNGVARVTEIRLVKQARSRRNPTTKYLFALDDDHTIETVMIGSSRRNTLCISSQVGCAIDCRFCASGLAGLTRNLTAAEIVDQIIQVRALAGPNRPINNIVLMGMGEPLANYGNVLRAIRIINAPWGLGIGARRITISTSGIAPRIRKLAKEGLQFELSISLHAADDETRTSIMPINKRYPLDVLMDACRHYVETTNRLITFEYILLAGVNDRFEDARRLAALLRNIKGKVNLIPYNPVDGLPYKTPNPGRQQTFHEALQAGGVAATIRRERGRDIDAACGQLRLKEITGGDVLGLP</sequence>
<dbReference type="Pfam" id="PF21016">
    <property type="entry name" value="RlmN_N"/>
    <property type="match status" value="1"/>
</dbReference>
<evidence type="ECO:0000256" key="5">
    <source>
        <dbReference type="ARBA" id="ARBA00022552"/>
    </source>
</evidence>
<evidence type="ECO:0000256" key="1">
    <source>
        <dbReference type="ARBA" id="ARBA00001966"/>
    </source>
</evidence>
<organism evidence="14">
    <name type="scientific">marine metagenome</name>
    <dbReference type="NCBI Taxonomy" id="408172"/>
    <lineage>
        <taxon>unclassified sequences</taxon>
        <taxon>metagenomes</taxon>
        <taxon>ecological metagenomes</taxon>
    </lineage>
</organism>
<dbReference type="SUPFAM" id="SSF102114">
    <property type="entry name" value="Radical SAM enzymes"/>
    <property type="match status" value="1"/>
</dbReference>
<dbReference type="GO" id="GO:0051539">
    <property type="term" value="F:4 iron, 4 sulfur cluster binding"/>
    <property type="evidence" value="ECO:0007669"/>
    <property type="project" value="UniProtKB-KW"/>
</dbReference>
<evidence type="ECO:0000256" key="7">
    <source>
        <dbReference type="ARBA" id="ARBA00022679"/>
    </source>
</evidence>
<dbReference type="InterPro" id="IPR013785">
    <property type="entry name" value="Aldolase_TIM"/>
</dbReference>